<dbReference type="AlphaFoldDB" id="A0A7J8FF08"/>
<evidence type="ECO:0000313" key="1">
    <source>
        <dbReference type="EMBL" id="KAF6446266.1"/>
    </source>
</evidence>
<proteinExistence type="predicted"/>
<gene>
    <name evidence="1" type="ORF">HJG63_002797</name>
</gene>
<reference evidence="1 2" key="1">
    <citation type="journal article" date="2020" name="Nature">
        <title>Six reference-quality genomes reveal evolution of bat adaptations.</title>
        <authorList>
            <person name="Jebb D."/>
            <person name="Huang Z."/>
            <person name="Pippel M."/>
            <person name="Hughes G.M."/>
            <person name="Lavrichenko K."/>
            <person name="Devanna P."/>
            <person name="Winkler S."/>
            <person name="Jermiin L.S."/>
            <person name="Skirmuntt E.C."/>
            <person name="Katzourakis A."/>
            <person name="Burkitt-Gray L."/>
            <person name="Ray D.A."/>
            <person name="Sullivan K.A.M."/>
            <person name="Roscito J.G."/>
            <person name="Kirilenko B.M."/>
            <person name="Davalos L.M."/>
            <person name="Corthals A.P."/>
            <person name="Power M.L."/>
            <person name="Jones G."/>
            <person name="Ransome R.D."/>
            <person name="Dechmann D.K.N."/>
            <person name="Locatelli A.G."/>
            <person name="Puechmaille S.J."/>
            <person name="Fedrigo O."/>
            <person name="Jarvis E.D."/>
            <person name="Hiller M."/>
            <person name="Vernes S.C."/>
            <person name="Myers E.W."/>
            <person name="Teeling E.C."/>
        </authorList>
    </citation>
    <scope>NUCLEOTIDE SEQUENCE [LARGE SCALE GENOMIC DNA]</scope>
    <source>
        <strain evidence="1">MRouAeg1</strain>
        <tissue evidence="1">Muscle</tissue>
    </source>
</reference>
<evidence type="ECO:0000313" key="2">
    <source>
        <dbReference type="Proteomes" id="UP000593571"/>
    </source>
</evidence>
<accession>A0A7J8FF08</accession>
<keyword evidence="2" id="KW-1185">Reference proteome</keyword>
<sequence>MADRGRTAGSPGDHCSPLWPGAGPVWPVCGGQARVLAAGLSPPQDEHCSMHVLPSHHPSDPPGLCRAIRGLRGVSPTERGSHQQLHGAGAPLSSVCGAGATTRPTHHTDRATSWHLRILRTIANWAGVSGA</sequence>
<comment type="caution">
    <text evidence="1">The sequence shown here is derived from an EMBL/GenBank/DDBJ whole genome shotgun (WGS) entry which is preliminary data.</text>
</comment>
<organism evidence="1 2">
    <name type="scientific">Rousettus aegyptiacus</name>
    <name type="common">Egyptian fruit bat</name>
    <name type="synonym">Pteropus aegyptiacus</name>
    <dbReference type="NCBI Taxonomy" id="9407"/>
    <lineage>
        <taxon>Eukaryota</taxon>
        <taxon>Metazoa</taxon>
        <taxon>Chordata</taxon>
        <taxon>Craniata</taxon>
        <taxon>Vertebrata</taxon>
        <taxon>Euteleostomi</taxon>
        <taxon>Mammalia</taxon>
        <taxon>Eutheria</taxon>
        <taxon>Laurasiatheria</taxon>
        <taxon>Chiroptera</taxon>
        <taxon>Yinpterochiroptera</taxon>
        <taxon>Pteropodoidea</taxon>
        <taxon>Pteropodidae</taxon>
        <taxon>Rousettinae</taxon>
        <taxon>Rousettus</taxon>
    </lineage>
</organism>
<name>A0A7J8FF08_ROUAE</name>
<protein>
    <submittedName>
        <fullName evidence="1">Coiled-coil-helix-coiled-coil-helix domain containing 5</fullName>
    </submittedName>
</protein>
<dbReference type="Proteomes" id="UP000593571">
    <property type="component" value="Unassembled WGS sequence"/>
</dbReference>
<dbReference type="EMBL" id="JACASE010000007">
    <property type="protein sequence ID" value="KAF6446266.1"/>
    <property type="molecule type" value="Genomic_DNA"/>
</dbReference>